<reference evidence="3 4" key="1">
    <citation type="submission" date="2024-08" db="EMBL/GenBank/DDBJ databases">
        <title>Pantoea ronii - a newly identified human opportunistic pathogen.</title>
        <authorList>
            <person name="Keidar-Friedman D."/>
            <person name="Sorek N."/>
            <person name="Leshin-Carmel D."/>
            <person name="Tsur A."/>
            <person name="Amsalem M."/>
            <person name="Tolkach D."/>
            <person name="Brosh-Nissimov T."/>
        </authorList>
    </citation>
    <scope>NUCLEOTIDE SEQUENCE [LARGE SCALE GENOMIC DNA]</scope>
    <source>
        <strain evidence="3 4">AA23256</strain>
    </source>
</reference>
<dbReference type="CDD" id="cd06587">
    <property type="entry name" value="VOC"/>
    <property type="match status" value="1"/>
</dbReference>
<comment type="caution">
    <text evidence="3">The sequence shown here is derived from an EMBL/GenBank/DDBJ whole genome shotgun (WGS) entry which is preliminary data.</text>
</comment>
<dbReference type="EMBL" id="JBGFSN010000012">
    <property type="protein sequence ID" value="MFH8136298.1"/>
    <property type="molecule type" value="Genomic_DNA"/>
</dbReference>
<dbReference type="Gene3D" id="3.10.180.10">
    <property type="entry name" value="2,3-Dihydroxybiphenyl 1,2-Dioxygenase, domain 1"/>
    <property type="match status" value="1"/>
</dbReference>
<evidence type="ECO:0000313" key="3">
    <source>
        <dbReference type="EMBL" id="MFH8136298.1"/>
    </source>
</evidence>
<evidence type="ECO:0000259" key="2">
    <source>
        <dbReference type="PROSITE" id="PS51819"/>
    </source>
</evidence>
<organism evidence="3 4">
    <name type="scientific">Pantoea osteomyelitidis</name>
    <dbReference type="NCBI Taxonomy" id="3230026"/>
    <lineage>
        <taxon>Bacteria</taxon>
        <taxon>Pseudomonadati</taxon>
        <taxon>Pseudomonadota</taxon>
        <taxon>Gammaproteobacteria</taxon>
        <taxon>Enterobacterales</taxon>
        <taxon>Erwiniaceae</taxon>
        <taxon>Pantoea</taxon>
    </lineage>
</organism>
<keyword evidence="1" id="KW-0479">Metal-binding</keyword>
<dbReference type="InterPro" id="IPR029068">
    <property type="entry name" value="Glyas_Bleomycin-R_OHBP_Dase"/>
</dbReference>
<evidence type="ECO:0000313" key="4">
    <source>
        <dbReference type="Proteomes" id="UP001611251"/>
    </source>
</evidence>
<dbReference type="PANTHER" id="PTHR43048:SF3">
    <property type="entry name" value="METHYLMALONYL-COA EPIMERASE, MITOCHONDRIAL"/>
    <property type="match status" value="1"/>
</dbReference>
<dbReference type="SUPFAM" id="SSF54593">
    <property type="entry name" value="Glyoxalase/Bleomycin resistance protein/Dihydroxybiphenyl dioxygenase"/>
    <property type="match status" value="1"/>
</dbReference>
<proteinExistence type="predicted"/>
<dbReference type="InterPro" id="IPR051785">
    <property type="entry name" value="MMCE/EMCE_epimerase"/>
</dbReference>
<protein>
    <submittedName>
        <fullName evidence="3">VOC family protein</fullName>
    </submittedName>
</protein>
<dbReference type="PANTHER" id="PTHR43048">
    <property type="entry name" value="METHYLMALONYL-COA EPIMERASE"/>
    <property type="match status" value="1"/>
</dbReference>
<dbReference type="RefSeq" id="WP_397217960.1">
    <property type="nucleotide sequence ID" value="NZ_JBGFSN010000012.1"/>
</dbReference>
<feature type="domain" description="VOC" evidence="2">
    <location>
        <begin position="4"/>
        <end position="145"/>
    </location>
</feature>
<dbReference type="Proteomes" id="UP001611251">
    <property type="component" value="Unassembled WGS sequence"/>
</dbReference>
<evidence type="ECO:0000256" key="1">
    <source>
        <dbReference type="ARBA" id="ARBA00022723"/>
    </source>
</evidence>
<name>A0ABW7Q1J9_9GAMM</name>
<dbReference type="InterPro" id="IPR037523">
    <property type="entry name" value="VOC_core"/>
</dbReference>
<dbReference type="Pfam" id="PF00903">
    <property type="entry name" value="Glyoxalase"/>
    <property type="match status" value="1"/>
</dbReference>
<keyword evidence="4" id="KW-1185">Reference proteome</keyword>
<accession>A0ABW7Q1J9</accession>
<gene>
    <name evidence="3" type="ORF">ABU178_19315</name>
</gene>
<dbReference type="PROSITE" id="PS51819">
    <property type="entry name" value="VOC"/>
    <property type="match status" value="1"/>
</dbReference>
<dbReference type="InterPro" id="IPR004360">
    <property type="entry name" value="Glyas_Fos-R_dOase_dom"/>
</dbReference>
<sequence>MIQDFFHLSITTRNLVASIRFYETLGMVVTRRFDEVKEKGIATAFRLPESHLKVVYLAPPAGKSGLFIDLVEWVAPVSPGVSYPVANHIGLNRFALRVSDLDETVRALQEKGLTFLTDKPEQFGGGIRCIVVTDPDGIFVQLVEIP</sequence>